<accession>A0A1J1H032</accession>
<dbReference type="RefSeq" id="XP_028530602.1">
    <property type="nucleotide sequence ID" value="XM_028674228.1"/>
</dbReference>
<evidence type="ECO:0000256" key="1">
    <source>
        <dbReference type="SAM" id="Phobius"/>
    </source>
</evidence>
<evidence type="ECO:0000313" key="3">
    <source>
        <dbReference type="EMBL" id="CRG97802.1"/>
    </source>
</evidence>
<dbReference type="Proteomes" id="UP000220797">
    <property type="component" value="Unassembled WGS sequence"/>
</dbReference>
<name>A0A1J1H032_PLAGA</name>
<proteinExistence type="predicted"/>
<gene>
    <name evidence="3" type="ORF">PGAL8A_00023700</name>
</gene>
<feature type="signal peptide" evidence="2">
    <location>
        <begin position="1"/>
        <end position="21"/>
    </location>
</feature>
<dbReference type="VEuPathDB" id="PlasmoDB:PGAL8A_00023700"/>
<evidence type="ECO:0000313" key="4">
    <source>
        <dbReference type="Proteomes" id="UP000220797"/>
    </source>
</evidence>
<sequence>MKYIFLLLFQFFIFHLKTKRCNDNYQIFISNILINNVNFLFDKDNYLYELKLNEHSTEISISPLLNIWENYIYKKNSLEYGIFFNENTLEYLDNNEIIKSEELYLKQYYIYIDKKKVNFYDLPYSISLKENEEKAITIFYEKFKKYKFKIKNNKKSSYFYLNDINLINDSSNKHLILDEEFRYNIYFYNAHIEENVKKIKVKGKCHDSQMYVNNNLVFDNFIFSLNENTYNNVLIIECRKYEYFNDFIYKKSNNILENFFKKNWHSKIIYNESNYYTIYKEKKILKNFLNKVKNNYKKIFDNEKIHKNKEINKKNSQYPIQNKILSYNVKNNNNEKNISKIKKVLRKFYFFNIFYNISIKIPNYLYNLIDGNICFLNHNKNIETPSEYICDTFHNKATLYSEISNKLFAFVKVSNQNKIYRIIDKVLNNTINFSSNIYLFLETYNDKKIFKIKLKKDNTLYLYFIIFLLIFLFIVNILIFFYKFCINKRIL</sequence>
<dbReference type="EMBL" id="CVMV01000117">
    <property type="protein sequence ID" value="CRG97802.1"/>
    <property type="molecule type" value="Genomic_DNA"/>
</dbReference>
<keyword evidence="1" id="KW-0472">Membrane</keyword>
<keyword evidence="4" id="KW-1185">Reference proteome</keyword>
<keyword evidence="1" id="KW-0812">Transmembrane</keyword>
<dbReference type="AlphaFoldDB" id="A0A1J1H032"/>
<keyword evidence="1" id="KW-1133">Transmembrane helix</keyword>
<organism evidence="3 4">
    <name type="scientific">Plasmodium gallinaceum</name>
    <dbReference type="NCBI Taxonomy" id="5849"/>
    <lineage>
        <taxon>Eukaryota</taxon>
        <taxon>Sar</taxon>
        <taxon>Alveolata</taxon>
        <taxon>Apicomplexa</taxon>
        <taxon>Aconoidasida</taxon>
        <taxon>Haemosporida</taxon>
        <taxon>Plasmodiidae</taxon>
        <taxon>Plasmodium</taxon>
        <taxon>Plasmodium (Haemamoeba)</taxon>
    </lineage>
</organism>
<feature type="chain" id="PRO_5013198755" evidence="2">
    <location>
        <begin position="22"/>
        <end position="491"/>
    </location>
</feature>
<feature type="transmembrane region" description="Helical" evidence="1">
    <location>
        <begin position="460"/>
        <end position="482"/>
    </location>
</feature>
<dbReference type="OrthoDB" id="385699at2759"/>
<protein>
    <submittedName>
        <fullName evidence="3">Uncharacterized protein</fullName>
    </submittedName>
</protein>
<evidence type="ECO:0000256" key="2">
    <source>
        <dbReference type="SAM" id="SignalP"/>
    </source>
</evidence>
<comment type="caution">
    <text evidence="3">The sequence shown here is derived from an EMBL/GenBank/DDBJ whole genome shotgun (WGS) entry which is preliminary data.</text>
</comment>
<reference evidence="3" key="1">
    <citation type="submission" date="2015-04" db="EMBL/GenBank/DDBJ databases">
        <authorList>
            <consortium name="Pathogen Informatics"/>
        </authorList>
    </citation>
    <scope>NUCLEOTIDE SEQUENCE [LARGE SCALE GENOMIC DNA]</scope>
    <source>
        <strain evidence="3">8A</strain>
    </source>
</reference>
<keyword evidence="2" id="KW-0732">Signal</keyword>
<dbReference type="GeneID" id="39728760"/>